<keyword evidence="2" id="KW-0560">Oxidoreductase</keyword>
<dbReference type="Pfam" id="PF07731">
    <property type="entry name" value="Cu-oxidase_2"/>
    <property type="match status" value="1"/>
</dbReference>
<gene>
    <name evidence="7" type="ORF">GCM10017083_50710</name>
</gene>
<feature type="chain" id="PRO_5037494665" description="Multicopper oxidase" evidence="4">
    <location>
        <begin position="21"/>
        <end position="1006"/>
    </location>
</feature>
<dbReference type="PROSITE" id="PS00080">
    <property type="entry name" value="MULTICOPPER_OXIDASE2"/>
    <property type="match status" value="1"/>
</dbReference>
<dbReference type="Gene3D" id="2.60.40.420">
    <property type="entry name" value="Cupredoxins - blue copper proteins"/>
    <property type="match status" value="3"/>
</dbReference>
<feature type="domain" description="Plastocyanin-like" evidence="5">
    <location>
        <begin position="503"/>
        <end position="618"/>
    </location>
</feature>
<evidence type="ECO:0000256" key="4">
    <source>
        <dbReference type="SAM" id="SignalP"/>
    </source>
</evidence>
<dbReference type="PROSITE" id="PS00079">
    <property type="entry name" value="MULTICOPPER_OXIDASE1"/>
    <property type="match status" value="1"/>
</dbReference>
<dbReference type="GO" id="GO:0005507">
    <property type="term" value="F:copper ion binding"/>
    <property type="evidence" value="ECO:0007669"/>
    <property type="project" value="InterPro"/>
</dbReference>
<dbReference type="EMBL" id="BMZS01000014">
    <property type="protein sequence ID" value="GHD62207.1"/>
    <property type="molecule type" value="Genomic_DNA"/>
</dbReference>
<dbReference type="InterPro" id="IPR011707">
    <property type="entry name" value="Cu-oxidase-like_N"/>
</dbReference>
<dbReference type="InterPro" id="IPR008972">
    <property type="entry name" value="Cupredoxin"/>
</dbReference>
<dbReference type="AlphaFoldDB" id="A0A919CS27"/>
<reference evidence="7" key="1">
    <citation type="journal article" date="2014" name="Int. J. Syst. Evol. Microbiol.">
        <title>Complete genome sequence of Corynebacterium casei LMG S-19264T (=DSM 44701T), isolated from a smear-ripened cheese.</title>
        <authorList>
            <consortium name="US DOE Joint Genome Institute (JGI-PGF)"/>
            <person name="Walter F."/>
            <person name="Albersmeier A."/>
            <person name="Kalinowski J."/>
            <person name="Ruckert C."/>
        </authorList>
    </citation>
    <scope>NUCLEOTIDE SEQUENCE</scope>
    <source>
        <strain evidence="7">KCTC 42651</strain>
    </source>
</reference>
<dbReference type="Gene3D" id="2.130.10.130">
    <property type="entry name" value="Integrin alpha, N-terminal"/>
    <property type="match status" value="1"/>
</dbReference>
<dbReference type="Proteomes" id="UP000630353">
    <property type="component" value="Unassembled WGS sequence"/>
</dbReference>
<dbReference type="CDD" id="cd13853">
    <property type="entry name" value="CuRO_1_Tth-MCO_like"/>
    <property type="match status" value="1"/>
</dbReference>
<dbReference type="InterPro" id="IPR002355">
    <property type="entry name" value="Cu_oxidase_Cu_BS"/>
</dbReference>
<evidence type="ECO:0000256" key="1">
    <source>
        <dbReference type="ARBA" id="ARBA00022723"/>
    </source>
</evidence>
<name>A0A919CS27_9PROT</name>
<dbReference type="InterPro" id="IPR033138">
    <property type="entry name" value="Cu_oxidase_CS"/>
</dbReference>
<keyword evidence="8" id="KW-1185">Reference proteome</keyword>
<evidence type="ECO:0000259" key="6">
    <source>
        <dbReference type="Pfam" id="PF07732"/>
    </source>
</evidence>
<dbReference type="PANTHER" id="PTHR11709:SF518">
    <property type="entry name" value="MULTICOPPER OXIDASE"/>
    <property type="match status" value="1"/>
</dbReference>
<organism evidence="7 8">
    <name type="scientific">Thalassobaculum fulvum</name>
    <dbReference type="NCBI Taxonomy" id="1633335"/>
    <lineage>
        <taxon>Bacteria</taxon>
        <taxon>Pseudomonadati</taxon>
        <taxon>Pseudomonadota</taxon>
        <taxon>Alphaproteobacteria</taxon>
        <taxon>Rhodospirillales</taxon>
        <taxon>Thalassobaculaceae</taxon>
        <taxon>Thalassobaculum</taxon>
    </lineage>
</organism>
<sequence length="1006" mass="106257">MTAGALAIALVVLTPSPSRAADELLPVPQCPARPGDVVFLPCSEVLSFQPRLGAAITPYAGSPPPSDGPLLDLTAGSRALRSSGGLLSAELRLVTGTPENPMLVGSKPYRVTSYQGQNRLGGIASSYNGIFPAPTLMIQPGDALRLDILDERIPDSVVQASDRHFDPTNPVSEASNIHTHGLLVSPTGNGDNVYRAFLPGNRYRTEMTLGADHATGMDWYHPHMHGSTAPQVFGGMAGLIQVGDVVAPRHLPLVEGLTRRQLVLTGMALAPTADDPDLFVLGPVTNATSPSLTDPNPAAAQGGPRTAPDYRPSHLVNGQLNPTIAMRPGETQVWTAANVNASSAYSLAIVRLRDDGTTDPATPLFRTTMLGQDGNDHYTPLRGHLVKHRDPMADFFIAPGQRLTWTVTAPKEPGTYYLINGVDYAYTRQVDNLPAMLTFQPPQAFVPSLILATVTVAGEPSTRAVPAFDATPAPDIVGAEPDLTREIAFDFDEQYLRGRVNFGYFPATPVIQGYSGDVETWVVSTYSQVAHPIHIHQGDFVVERIEYFEDQALTKPRTDLPENPIVYPYRRMMDTLTLPGRSKVHLKLRASAFPGKFVMHCHMLLHEDSGMMASVAISRPRAQELTAVAAGPDSAPLVSLVEAATGVEAGRFYAFERSYRGGVSAAVGNALGGYGAFVAVAPLQGLPVVRLFDARATDTAVLDLHPFGGDGDGATVALGDIDGDSVDEIVVGSGPGTTPSVAIYDVVAGRDGKWQAELKLEAPVFDPSYRTGGVRVAAADVDGDNWEDVVVANGPGVRNRIAVLSGQILTEAASARAPATGGTGDPRLDRDLRLSNCTANERGAVLADVVDLLPGSEGLTVAADLFGAGFATYPPLAKVGFNPVVTAPYRAQIAATRASSRENPEVGIFEYAGPSGHDHGAVAGDPADYLRPVGLFTPFPDQRSPRNGLTLATGLTTVADPNTPITGLVAALDPTRQTVSYFDIGGRIVTRPWAGTVGPLGGVATR</sequence>
<reference evidence="7" key="2">
    <citation type="submission" date="2020-09" db="EMBL/GenBank/DDBJ databases">
        <authorList>
            <person name="Sun Q."/>
            <person name="Kim S."/>
        </authorList>
    </citation>
    <scope>NUCLEOTIDE SEQUENCE</scope>
    <source>
        <strain evidence="7">KCTC 42651</strain>
    </source>
</reference>
<evidence type="ECO:0000256" key="3">
    <source>
        <dbReference type="SAM" id="MobiDB-lite"/>
    </source>
</evidence>
<dbReference type="PANTHER" id="PTHR11709">
    <property type="entry name" value="MULTI-COPPER OXIDASE"/>
    <property type="match status" value="1"/>
</dbReference>
<comment type="caution">
    <text evidence="7">The sequence shown here is derived from an EMBL/GenBank/DDBJ whole genome shotgun (WGS) entry which is preliminary data.</text>
</comment>
<feature type="region of interest" description="Disordered" evidence="3">
    <location>
        <begin position="286"/>
        <end position="312"/>
    </location>
</feature>
<accession>A0A919CS27</accession>
<evidence type="ECO:0000256" key="2">
    <source>
        <dbReference type="ARBA" id="ARBA00023002"/>
    </source>
</evidence>
<dbReference type="GO" id="GO:0016491">
    <property type="term" value="F:oxidoreductase activity"/>
    <property type="evidence" value="ECO:0007669"/>
    <property type="project" value="UniProtKB-KW"/>
</dbReference>
<dbReference type="InterPro" id="IPR028994">
    <property type="entry name" value="Integrin_alpha_N"/>
</dbReference>
<dbReference type="SUPFAM" id="SSF69318">
    <property type="entry name" value="Integrin alpha N-terminal domain"/>
    <property type="match status" value="1"/>
</dbReference>
<dbReference type="InterPro" id="IPR045087">
    <property type="entry name" value="Cu-oxidase_fam"/>
</dbReference>
<dbReference type="Pfam" id="PF07732">
    <property type="entry name" value="Cu-oxidase_3"/>
    <property type="match status" value="1"/>
</dbReference>
<protein>
    <recommendedName>
        <fullName evidence="9">Multicopper oxidase</fullName>
    </recommendedName>
</protein>
<feature type="domain" description="Plastocyanin-like" evidence="6">
    <location>
        <begin position="168"/>
        <end position="242"/>
    </location>
</feature>
<evidence type="ECO:0000259" key="5">
    <source>
        <dbReference type="Pfam" id="PF07731"/>
    </source>
</evidence>
<dbReference type="InterPro" id="IPR011706">
    <property type="entry name" value="Cu-oxidase_C"/>
</dbReference>
<dbReference type="SUPFAM" id="SSF49503">
    <property type="entry name" value="Cupredoxins"/>
    <property type="match status" value="3"/>
</dbReference>
<proteinExistence type="predicted"/>
<keyword evidence="1" id="KW-0479">Metal-binding</keyword>
<evidence type="ECO:0000313" key="8">
    <source>
        <dbReference type="Proteomes" id="UP000630353"/>
    </source>
</evidence>
<evidence type="ECO:0008006" key="9">
    <source>
        <dbReference type="Google" id="ProtNLM"/>
    </source>
</evidence>
<evidence type="ECO:0000313" key="7">
    <source>
        <dbReference type="EMBL" id="GHD62207.1"/>
    </source>
</evidence>
<keyword evidence="4" id="KW-0732">Signal</keyword>
<feature type="signal peptide" evidence="4">
    <location>
        <begin position="1"/>
        <end position="20"/>
    </location>
</feature>